<dbReference type="CDD" id="cd05379">
    <property type="entry name" value="CAP_bacterial"/>
    <property type="match status" value="1"/>
</dbReference>
<accession>D7BF03</accession>
<evidence type="ECO:0000259" key="1">
    <source>
        <dbReference type="Pfam" id="PF00188"/>
    </source>
</evidence>
<organism evidence="2 3">
    <name type="scientific">Allomeiothermus silvanus (strain ATCC 700542 / DSM 9946 / NBRC 106475 / NCIMB 13440 / VI-R2)</name>
    <name type="common">Thermus silvanus</name>
    <dbReference type="NCBI Taxonomy" id="526227"/>
    <lineage>
        <taxon>Bacteria</taxon>
        <taxon>Thermotogati</taxon>
        <taxon>Deinococcota</taxon>
        <taxon>Deinococci</taxon>
        <taxon>Thermales</taxon>
        <taxon>Thermaceae</taxon>
        <taxon>Allomeiothermus</taxon>
    </lineage>
</organism>
<reference evidence="2 3" key="1">
    <citation type="journal article" date="2010" name="Stand. Genomic Sci.">
        <title>Complete genome sequence of Meiothermus silvanus type strain (VI-R2).</title>
        <authorList>
            <person name="Sikorski J."/>
            <person name="Tindall B.J."/>
            <person name="Lowry S."/>
            <person name="Lucas S."/>
            <person name="Nolan M."/>
            <person name="Copeland A."/>
            <person name="Glavina Del Rio T."/>
            <person name="Tice H."/>
            <person name="Cheng J.F."/>
            <person name="Han C."/>
            <person name="Pitluck S."/>
            <person name="Liolios K."/>
            <person name="Ivanova N."/>
            <person name="Mavromatis K."/>
            <person name="Mikhailova N."/>
            <person name="Pati A."/>
            <person name="Goodwin L."/>
            <person name="Chen A."/>
            <person name="Palaniappan K."/>
            <person name="Land M."/>
            <person name="Hauser L."/>
            <person name="Chang Y.J."/>
            <person name="Jeffries C.D."/>
            <person name="Rohde M."/>
            <person name="Goker M."/>
            <person name="Woyke T."/>
            <person name="Bristow J."/>
            <person name="Eisen J.A."/>
            <person name="Markowitz V."/>
            <person name="Hugenholtz P."/>
            <person name="Kyrpides N.C."/>
            <person name="Klenk H.P."/>
            <person name="Lapidus A."/>
        </authorList>
    </citation>
    <scope>NUCLEOTIDE SEQUENCE [LARGE SCALE GENOMIC DNA]</scope>
    <source>
        <strain evidence="3">ATCC 700542 / DSM 9946 / VI-R2</strain>
    </source>
</reference>
<dbReference type="InterPro" id="IPR035940">
    <property type="entry name" value="CAP_sf"/>
</dbReference>
<gene>
    <name evidence="2" type="ordered locus">Mesil_1463</name>
</gene>
<dbReference type="eggNOG" id="COG2340">
    <property type="taxonomic scope" value="Bacteria"/>
</dbReference>
<dbReference type="STRING" id="526227.Mesil_1463"/>
<dbReference type="PANTHER" id="PTHR31157">
    <property type="entry name" value="SCP DOMAIN-CONTAINING PROTEIN"/>
    <property type="match status" value="1"/>
</dbReference>
<dbReference type="KEGG" id="msv:Mesil_1463"/>
<dbReference type="InterPro" id="IPR014044">
    <property type="entry name" value="CAP_dom"/>
</dbReference>
<dbReference type="HOGENOM" id="CLU_933200_0_0_0"/>
<dbReference type="Gene3D" id="3.40.33.10">
    <property type="entry name" value="CAP"/>
    <property type="match status" value="1"/>
</dbReference>
<proteinExistence type="predicted"/>
<dbReference type="Pfam" id="PF00188">
    <property type="entry name" value="CAP"/>
    <property type="match status" value="1"/>
</dbReference>
<dbReference type="Proteomes" id="UP000001916">
    <property type="component" value="Chromosome"/>
</dbReference>
<protein>
    <submittedName>
        <fullName evidence="2">SCP-like extracellular</fullName>
    </submittedName>
</protein>
<evidence type="ECO:0000313" key="2">
    <source>
        <dbReference type="EMBL" id="ADH63356.1"/>
    </source>
</evidence>
<dbReference type="EMBL" id="CP002042">
    <property type="protein sequence ID" value="ADH63356.1"/>
    <property type="molecule type" value="Genomic_DNA"/>
</dbReference>
<dbReference type="PANTHER" id="PTHR31157:SF1">
    <property type="entry name" value="SCP DOMAIN-CONTAINING PROTEIN"/>
    <property type="match status" value="1"/>
</dbReference>
<feature type="domain" description="SCP" evidence="1">
    <location>
        <begin position="23"/>
        <end position="143"/>
    </location>
</feature>
<name>D7BF03_ALLS1</name>
<evidence type="ECO:0000313" key="3">
    <source>
        <dbReference type="Proteomes" id="UP000001916"/>
    </source>
</evidence>
<sequence>MLVLVVSFASAQTAPTALELEVLARTNQERVARGLSPLEWDNLAAQVARAHALDMLRRGYFAHINPEGESPADRLHKAGGVEVEVGENLAFYENYPDSRIPAEAVRGWMNSPHHRDNLLKPSYTHLGVGLVRQGNRVMVVQNFLARPFALSFTRQASWVEENTLSLRGEVPASVGVFIEGNLYAELGHRFDTTLELPPGASPRFGWRNGSRWLEVSPGQSGFGFEVRQEKALVPGCQLQLVLPAGRYALAVGKEPRFWRTVDGPATLELPLPASLELLWVGRRQGDWIDYAFRIPLDLETSATTPHTYATAP</sequence>
<keyword evidence="3" id="KW-1185">Reference proteome</keyword>
<dbReference type="AlphaFoldDB" id="D7BF03"/>
<dbReference type="SUPFAM" id="SSF55797">
    <property type="entry name" value="PR-1-like"/>
    <property type="match status" value="1"/>
</dbReference>